<proteinExistence type="predicted"/>
<accession>A0A1X7AMH2</accession>
<organism evidence="2 3">
    <name type="scientific">Parendozoicomonas haliclonae</name>
    <dbReference type="NCBI Taxonomy" id="1960125"/>
    <lineage>
        <taxon>Bacteria</taxon>
        <taxon>Pseudomonadati</taxon>
        <taxon>Pseudomonadota</taxon>
        <taxon>Gammaproteobacteria</taxon>
        <taxon>Oceanospirillales</taxon>
        <taxon>Endozoicomonadaceae</taxon>
        <taxon>Parendozoicomonas</taxon>
    </lineage>
</organism>
<feature type="transmembrane region" description="Helical" evidence="1">
    <location>
        <begin position="41"/>
        <end position="64"/>
    </location>
</feature>
<reference evidence="2 3" key="1">
    <citation type="submission" date="2017-03" db="EMBL/GenBank/DDBJ databases">
        <authorList>
            <person name="Afonso C.L."/>
            <person name="Miller P.J."/>
            <person name="Scott M.A."/>
            <person name="Spackman E."/>
            <person name="Goraichik I."/>
            <person name="Dimitrov K.M."/>
            <person name="Suarez D.L."/>
            <person name="Swayne D.E."/>
        </authorList>
    </citation>
    <scope>NUCLEOTIDE SEQUENCE [LARGE SCALE GENOMIC DNA]</scope>
    <source>
        <strain evidence="2">SB41UT1</strain>
    </source>
</reference>
<evidence type="ECO:0000256" key="1">
    <source>
        <dbReference type="SAM" id="Phobius"/>
    </source>
</evidence>
<protein>
    <recommendedName>
        <fullName evidence="4">DUF2970 domain-containing protein</fullName>
    </recommendedName>
</protein>
<dbReference type="Pfam" id="PF11174">
    <property type="entry name" value="DUF2970"/>
    <property type="match status" value="1"/>
</dbReference>
<keyword evidence="3" id="KW-1185">Reference proteome</keyword>
<dbReference type="OrthoDB" id="5625885at2"/>
<evidence type="ECO:0000313" key="3">
    <source>
        <dbReference type="Proteomes" id="UP000196573"/>
    </source>
</evidence>
<dbReference type="RefSeq" id="WP_087111419.1">
    <property type="nucleotide sequence ID" value="NZ_CBCSCN010000007.1"/>
</dbReference>
<sequence length="65" mass="7227">MEKPRRQGLLSIMQSTLAAAFGVQSNRKREQDFTEGRADHFIIAGIIFTAVFVLALLLIVNLVIP</sequence>
<name>A0A1X7AMH2_9GAMM</name>
<dbReference type="InterPro" id="IPR021344">
    <property type="entry name" value="DUF2970"/>
</dbReference>
<dbReference type="Proteomes" id="UP000196573">
    <property type="component" value="Unassembled WGS sequence"/>
</dbReference>
<dbReference type="EMBL" id="FWPT01000007">
    <property type="protein sequence ID" value="SMA49118.1"/>
    <property type="molecule type" value="Genomic_DNA"/>
</dbReference>
<evidence type="ECO:0000313" key="2">
    <source>
        <dbReference type="EMBL" id="SMA49118.1"/>
    </source>
</evidence>
<evidence type="ECO:0008006" key="4">
    <source>
        <dbReference type="Google" id="ProtNLM"/>
    </source>
</evidence>
<gene>
    <name evidence="2" type="ORF">EHSB41UT_03064</name>
</gene>
<keyword evidence="1" id="KW-0472">Membrane</keyword>
<keyword evidence="1" id="KW-1133">Transmembrane helix</keyword>
<dbReference type="AlphaFoldDB" id="A0A1X7AMH2"/>
<keyword evidence="1" id="KW-0812">Transmembrane</keyword>